<keyword evidence="2" id="KW-1185">Reference proteome</keyword>
<comment type="caution">
    <text evidence="1">The sequence shown here is derived from an EMBL/GenBank/DDBJ whole genome shotgun (WGS) entry which is preliminary data.</text>
</comment>
<dbReference type="EMBL" id="JABSNW010000009">
    <property type="protein sequence ID" value="KAL2884849.1"/>
    <property type="molecule type" value="Genomic_DNA"/>
</dbReference>
<organism evidence="1 2">
    <name type="scientific">Ceratocystis lukuohia</name>
    <dbReference type="NCBI Taxonomy" id="2019550"/>
    <lineage>
        <taxon>Eukaryota</taxon>
        <taxon>Fungi</taxon>
        <taxon>Dikarya</taxon>
        <taxon>Ascomycota</taxon>
        <taxon>Pezizomycotina</taxon>
        <taxon>Sordariomycetes</taxon>
        <taxon>Hypocreomycetidae</taxon>
        <taxon>Microascales</taxon>
        <taxon>Ceratocystidaceae</taxon>
        <taxon>Ceratocystis</taxon>
    </lineage>
</organism>
<evidence type="ECO:0000313" key="1">
    <source>
        <dbReference type="EMBL" id="KAL2884849.1"/>
    </source>
</evidence>
<accession>A0ABR4M998</accession>
<dbReference type="GeneID" id="98121368"/>
<dbReference type="RefSeq" id="XP_070856030.1">
    <property type="nucleotide sequence ID" value="XM_071004599.1"/>
</dbReference>
<proteinExistence type="predicted"/>
<dbReference type="Proteomes" id="UP001610728">
    <property type="component" value="Unassembled WGS sequence"/>
</dbReference>
<reference evidence="1 2" key="1">
    <citation type="submission" date="2020-05" db="EMBL/GenBank/DDBJ databases">
        <title>Ceratocystis lukuohia genome.</title>
        <authorList>
            <person name="Harrington T.C."/>
            <person name="Kim K."/>
            <person name="Mayers C.G."/>
        </authorList>
    </citation>
    <scope>NUCLEOTIDE SEQUENCE [LARGE SCALE GENOMIC DNA]</scope>
    <source>
        <strain evidence="1 2">C4212</strain>
    </source>
</reference>
<protein>
    <submittedName>
        <fullName evidence="1">Uncharacterized protein</fullName>
    </submittedName>
</protein>
<gene>
    <name evidence="1" type="ORF">HOO65_090144</name>
</gene>
<sequence length="208" mass="23020">MATVSGNLRTLTLADKYTVKDQIAALHDRFKLSTVEKNKQAREAWKKALQMPKKQGLETSFNNLLAAHTNLIKLGLPEAENASAVEALLSSISLITPTGWFERVIGVPGDQCPEGYEATEGSFATTIDQSKQKPVEKPCLDGDMHRVSACPYLHPVLRTADWKASQQIQDTIDQKPRDSWKLQKPSITGDSIDVKKAFVISRVRAFSV</sequence>
<name>A0ABR4M998_9PEZI</name>
<evidence type="ECO:0000313" key="2">
    <source>
        <dbReference type="Proteomes" id="UP001610728"/>
    </source>
</evidence>